<feature type="active site" evidence="4">
    <location>
        <position position="527"/>
    </location>
</feature>
<reference evidence="8" key="1">
    <citation type="journal article" date="2019" name="Int. J. Syst. Evol. Microbiol.">
        <title>The Global Catalogue of Microorganisms (GCM) 10K type strain sequencing project: providing services to taxonomists for standard genome sequencing and annotation.</title>
        <authorList>
            <consortium name="The Broad Institute Genomics Platform"/>
            <consortium name="The Broad Institute Genome Sequencing Center for Infectious Disease"/>
            <person name="Wu L."/>
            <person name="Ma J."/>
        </authorList>
    </citation>
    <scope>NUCLEOTIDE SEQUENCE [LARGE SCALE GENOMIC DNA]</scope>
    <source>
        <strain evidence="8">CCUG 62414</strain>
    </source>
</reference>
<evidence type="ECO:0000256" key="1">
    <source>
        <dbReference type="ARBA" id="ARBA00008891"/>
    </source>
</evidence>
<dbReference type="GO" id="GO:0030570">
    <property type="term" value="F:pectate lyase activity"/>
    <property type="evidence" value="ECO:0007669"/>
    <property type="project" value="UniProtKB-EC"/>
</dbReference>
<feature type="domain" description="Pectinesterase catalytic" evidence="6">
    <location>
        <begin position="373"/>
        <end position="659"/>
    </location>
</feature>
<evidence type="ECO:0000256" key="4">
    <source>
        <dbReference type="PROSITE-ProRule" id="PRU10040"/>
    </source>
</evidence>
<dbReference type="Pfam" id="PF09492">
    <property type="entry name" value="Pec_lyase"/>
    <property type="match status" value="1"/>
</dbReference>
<feature type="chain" id="PRO_5044961149" description="Pectinesterase" evidence="5">
    <location>
        <begin position="22"/>
        <end position="667"/>
    </location>
</feature>
<dbReference type="Pfam" id="PF01095">
    <property type="entry name" value="Pectinesterase"/>
    <property type="match status" value="1"/>
</dbReference>
<dbReference type="PANTHER" id="PTHR31321">
    <property type="entry name" value="ACYL-COA THIOESTER HYDROLASE YBHC-RELATED"/>
    <property type="match status" value="1"/>
</dbReference>
<keyword evidence="2 5" id="KW-0378">Hydrolase</keyword>
<evidence type="ECO:0000256" key="3">
    <source>
        <dbReference type="ARBA" id="ARBA00023085"/>
    </source>
</evidence>
<keyword evidence="5" id="KW-0732">Signal</keyword>
<comment type="caution">
    <text evidence="7">The sequence shown here is derived from an EMBL/GenBank/DDBJ whole genome shotgun (WGS) entry which is preliminary data.</text>
</comment>
<dbReference type="InterPro" id="IPR012334">
    <property type="entry name" value="Pectin_lyas_fold"/>
</dbReference>
<evidence type="ECO:0000256" key="2">
    <source>
        <dbReference type="ARBA" id="ARBA00022801"/>
    </source>
</evidence>
<dbReference type="InterPro" id="IPR000070">
    <property type="entry name" value="Pectinesterase_cat"/>
</dbReference>
<comment type="catalytic activity">
    <reaction evidence="5">
        <text>[(1-&gt;4)-alpha-D-galacturonosyl methyl ester](n) + n H2O = [(1-&gt;4)-alpha-D-galacturonosyl](n) + n methanol + n H(+)</text>
        <dbReference type="Rhea" id="RHEA:22380"/>
        <dbReference type="Rhea" id="RHEA-COMP:14570"/>
        <dbReference type="Rhea" id="RHEA-COMP:14573"/>
        <dbReference type="ChEBI" id="CHEBI:15377"/>
        <dbReference type="ChEBI" id="CHEBI:15378"/>
        <dbReference type="ChEBI" id="CHEBI:17790"/>
        <dbReference type="ChEBI" id="CHEBI:140522"/>
        <dbReference type="ChEBI" id="CHEBI:140523"/>
        <dbReference type="EC" id="3.1.1.11"/>
    </reaction>
</comment>
<keyword evidence="3 5" id="KW-0063">Aspartyl esterase</keyword>
<dbReference type="SUPFAM" id="SSF81853">
    <property type="entry name" value="Family 10 polysaccharide lyase"/>
    <property type="match status" value="1"/>
</dbReference>
<proteinExistence type="inferred from homology"/>
<dbReference type="EC" id="3.1.1.11" evidence="5"/>
<dbReference type="Gene3D" id="2.160.20.10">
    <property type="entry name" value="Single-stranded right-handed beta-helix, Pectin lyase-like"/>
    <property type="match status" value="1"/>
</dbReference>
<dbReference type="Proteomes" id="UP001597061">
    <property type="component" value="Unassembled WGS sequence"/>
</dbReference>
<gene>
    <name evidence="7" type="primary">pelA</name>
    <name evidence="7" type="ORF">ACFQ1R_08205</name>
</gene>
<dbReference type="InterPro" id="IPR033131">
    <property type="entry name" value="Pectinesterase_Asp_AS"/>
</dbReference>
<dbReference type="EMBL" id="JBHTJI010000001">
    <property type="protein sequence ID" value="MFD0990075.1"/>
    <property type="molecule type" value="Genomic_DNA"/>
</dbReference>
<accession>A0ABW3JHV1</accession>
<evidence type="ECO:0000256" key="5">
    <source>
        <dbReference type="RuleBase" id="RU000589"/>
    </source>
</evidence>
<comment type="similarity">
    <text evidence="1">Belongs to the pectinesterase family.</text>
</comment>
<dbReference type="RefSeq" id="WP_379925661.1">
    <property type="nucleotide sequence ID" value="NZ_JBHTJI010000001.1"/>
</dbReference>
<feature type="signal peptide" evidence="5">
    <location>
        <begin position="1"/>
        <end position="21"/>
    </location>
</feature>
<sequence length="667" mass="76325">MKFFKQLIIAFLSTAFFTIQAQVHDVSWRNIIIKQEGSWFATQEAKAIAENVLLYQRNIGGWPKNIQMQKPLTAQEKLQLEKLKASTEDVTTDNGATTQEMLFLSKMYQATSDEKYKEAFLLGLNYILEAQYNSGGWPQFYPLKKGYYTHITYNDDSMVNILNLLKDLKDNTGKYAVKPSNETIKKIEISFSKGIDCILKTQYKQNGVLTVWCAQHDEVTLEPAKARAYELPSLSGSESAGIVLLLMDIENPSEAIKTAIKSAVIWFEKVKLTGIKQVWELDEQTKKRNKIIVKDENANPLWARFMELENNKPFFSDRDGIKKYALNEIGYERRNGYGWYTENPSKVLERYPIWKAKYDVTVKEKKSPKEEYNMVVAKDGSGDFATIQEAIYAAKAFPYQRVIINIKNGVYNEKVHVYSWNTHVTFIGESKENTIITFDDYFSKLDLGRNSTFHTSTLLVEGDDFIAKNITIKNTSGPVGQAVALSVNANRCYFENCALYGNQDTLYTAGEGFKQYFKNCYIEGTVDFIFGEATVLFDGCVINSKSNAYVTAASTPKGQEFGYVFKNCNLTANENVTDVYLGRPWRTYAKTVYINCNLGKHIKPEGWNNWSNKEAEKLSFYAEYNCTGEGYKPESRVAWSHQLTKRDAKKYTLENILKSNTNWYQNL</sequence>
<comment type="pathway">
    <text evidence="5">Glycan metabolism; pectin degradation; 2-dehydro-3-deoxy-D-gluconate from pectin: step 1/5.</text>
</comment>
<dbReference type="InterPro" id="IPR012669">
    <property type="entry name" value="Pectate_lyase"/>
</dbReference>
<evidence type="ECO:0000313" key="7">
    <source>
        <dbReference type="EMBL" id="MFD0990075.1"/>
    </source>
</evidence>
<evidence type="ECO:0000313" key="8">
    <source>
        <dbReference type="Proteomes" id="UP001597061"/>
    </source>
</evidence>
<dbReference type="InterPro" id="IPR011050">
    <property type="entry name" value="Pectin_lyase_fold/virulence"/>
</dbReference>
<dbReference type="Gene3D" id="1.50.10.20">
    <property type="match status" value="1"/>
</dbReference>
<dbReference type="PANTHER" id="PTHR31321:SF57">
    <property type="entry name" value="PECTINESTERASE 53-RELATED"/>
    <property type="match status" value="1"/>
</dbReference>
<evidence type="ECO:0000259" key="6">
    <source>
        <dbReference type="Pfam" id="PF01095"/>
    </source>
</evidence>
<name>A0ABW3JHV1_9FLAO</name>
<keyword evidence="8" id="KW-1185">Reference proteome</keyword>
<dbReference type="PROSITE" id="PS00503">
    <property type="entry name" value="PECTINESTERASE_2"/>
    <property type="match status" value="1"/>
</dbReference>
<dbReference type="NCBIfam" id="TIGR02474">
    <property type="entry name" value="pec_lyase"/>
    <property type="match status" value="1"/>
</dbReference>
<organism evidence="7 8">
    <name type="scientific">Mariniflexile jejuense</name>
    <dbReference type="NCBI Taxonomy" id="1173582"/>
    <lineage>
        <taxon>Bacteria</taxon>
        <taxon>Pseudomonadati</taxon>
        <taxon>Bacteroidota</taxon>
        <taxon>Flavobacteriia</taxon>
        <taxon>Flavobacteriales</taxon>
        <taxon>Flavobacteriaceae</taxon>
        <taxon>Mariniflexile</taxon>
    </lineage>
</organism>
<keyword evidence="7" id="KW-0456">Lyase</keyword>
<protein>
    <recommendedName>
        <fullName evidence="5">Pectinesterase</fullName>
        <ecNumber evidence="5">3.1.1.11</ecNumber>
    </recommendedName>
</protein>
<dbReference type="SUPFAM" id="SSF51126">
    <property type="entry name" value="Pectin lyase-like"/>
    <property type="match status" value="1"/>
</dbReference>